<proteinExistence type="inferred from homology"/>
<keyword evidence="4 6" id="KW-1133">Transmembrane helix</keyword>
<sequence>MKYSFIRFLIVGVINTIVGLTAMYVLLNGFRLSYWWSTLFGNIVGAGISFILNRNFTFKNEAAIGGSLVRFAIVIGICYFVSYSLGLKLANWFLEKLPLFPKEFAKDLAVLLGTGIYTIMNYLGQKHFVFKDAEKRRIIKNGPQC</sequence>
<dbReference type="GO" id="GO:0000271">
    <property type="term" value="P:polysaccharide biosynthetic process"/>
    <property type="evidence" value="ECO:0007669"/>
    <property type="project" value="InterPro"/>
</dbReference>
<gene>
    <name evidence="8" type="ORF">KHA99_12630</name>
</gene>
<evidence type="ECO:0000313" key="9">
    <source>
        <dbReference type="Proteomes" id="UP000679749"/>
    </source>
</evidence>
<evidence type="ECO:0000256" key="4">
    <source>
        <dbReference type="ARBA" id="ARBA00022989"/>
    </source>
</evidence>
<comment type="similarity">
    <text evidence="2">Belongs to the GtrA family.</text>
</comment>
<comment type="caution">
    <text evidence="8">The sequence shown here is derived from an EMBL/GenBank/DDBJ whole genome shotgun (WGS) entry which is preliminary data.</text>
</comment>
<organism evidence="8 9">
    <name type="scientific">Neobacillus rhizophilus</name>
    <dbReference type="NCBI Taxonomy" id="2833579"/>
    <lineage>
        <taxon>Bacteria</taxon>
        <taxon>Bacillati</taxon>
        <taxon>Bacillota</taxon>
        <taxon>Bacilli</taxon>
        <taxon>Bacillales</taxon>
        <taxon>Bacillaceae</taxon>
        <taxon>Neobacillus</taxon>
    </lineage>
</organism>
<keyword evidence="9" id="KW-1185">Reference proteome</keyword>
<dbReference type="Pfam" id="PF04138">
    <property type="entry name" value="GtrA_DPMS_TM"/>
    <property type="match status" value="1"/>
</dbReference>
<feature type="transmembrane region" description="Helical" evidence="6">
    <location>
        <begin position="33"/>
        <end position="52"/>
    </location>
</feature>
<dbReference type="AlphaFoldDB" id="A0A942U2A6"/>
<evidence type="ECO:0000313" key="8">
    <source>
        <dbReference type="EMBL" id="MBS4213291.1"/>
    </source>
</evidence>
<accession>A0A942U2A6</accession>
<dbReference type="Proteomes" id="UP000679749">
    <property type="component" value="Unassembled WGS sequence"/>
</dbReference>
<feature type="transmembrane region" description="Helical" evidence="6">
    <location>
        <begin position="64"/>
        <end position="84"/>
    </location>
</feature>
<keyword evidence="5 6" id="KW-0472">Membrane</keyword>
<dbReference type="PANTHER" id="PTHR38459">
    <property type="entry name" value="PROPHAGE BACTOPRENOL-LINKED GLUCOSE TRANSLOCASE HOMOLOG"/>
    <property type="match status" value="1"/>
</dbReference>
<protein>
    <submittedName>
        <fullName evidence="8">GtrA family protein</fullName>
    </submittedName>
</protein>
<evidence type="ECO:0000256" key="1">
    <source>
        <dbReference type="ARBA" id="ARBA00004141"/>
    </source>
</evidence>
<dbReference type="PANTHER" id="PTHR38459:SF1">
    <property type="entry name" value="PROPHAGE BACTOPRENOL-LINKED GLUCOSE TRANSLOCASE HOMOLOG"/>
    <property type="match status" value="1"/>
</dbReference>
<evidence type="ECO:0000256" key="3">
    <source>
        <dbReference type="ARBA" id="ARBA00022692"/>
    </source>
</evidence>
<dbReference type="EMBL" id="JAGYPF010000002">
    <property type="protein sequence ID" value="MBS4213291.1"/>
    <property type="molecule type" value="Genomic_DNA"/>
</dbReference>
<evidence type="ECO:0000256" key="6">
    <source>
        <dbReference type="SAM" id="Phobius"/>
    </source>
</evidence>
<feature type="transmembrane region" description="Helical" evidence="6">
    <location>
        <begin position="104"/>
        <end position="123"/>
    </location>
</feature>
<name>A0A942U2A6_9BACI</name>
<dbReference type="InterPro" id="IPR051401">
    <property type="entry name" value="GtrA_CellWall_Glycosyl"/>
</dbReference>
<evidence type="ECO:0000259" key="7">
    <source>
        <dbReference type="Pfam" id="PF04138"/>
    </source>
</evidence>
<dbReference type="InterPro" id="IPR007267">
    <property type="entry name" value="GtrA_DPMS_TM"/>
</dbReference>
<feature type="domain" description="GtrA/DPMS transmembrane" evidence="7">
    <location>
        <begin position="7"/>
        <end position="130"/>
    </location>
</feature>
<feature type="transmembrane region" description="Helical" evidence="6">
    <location>
        <begin position="7"/>
        <end position="27"/>
    </location>
</feature>
<reference evidence="8" key="1">
    <citation type="submission" date="2021-05" db="EMBL/GenBank/DDBJ databases">
        <title>Novel Bacillus species.</title>
        <authorList>
            <person name="Liu G."/>
        </authorList>
    </citation>
    <scope>NUCLEOTIDE SEQUENCE</scope>
    <source>
        <strain evidence="8">FJAT-49825</strain>
    </source>
</reference>
<comment type="subcellular location">
    <subcellularLocation>
        <location evidence="1">Membrane</location>
        <topology evidence="1">Multi-pass membrane protein</topology>
    </subcellularLocation>
</comment>
<evidence type="ECO:0000256" key="5">
    <source>
        <dbReference type="ARBA" id="ARBA00023136"/>
    </source>
</evidence>
<dbReference type="GO" id="GO:0005886">
    <property type="term" value="C:plasma membrane"/>
    <property type="evidence" value="ECO:0007669"/>
    <property type="project" value="TreeGrafter"/>
</dbReference>
<keyword evidence="3 6" id="KW-0812">Transmembrane</keyword>
<dbReference type="RefSeq" id="WP_213117788.1">
    <property type="nucleotide sequence ID" value="NZ_JAGYPF010000002.1"/>
</dbReference>
<evidence type="ECO:0000256" key="2">
    <source>
        <dbReference type="ARBA" id="ARBA00009399"/>
    </source>
</evidence>